<dbReference type="EMBL" id="GBRH01162500">
    <property type="protein sequence ID" value="JAE35396.1"/>
    <property type="molecule type" value="Transcribed_RNA"/>
</dbReference>
<name>A0A0A9HKL2_ARUDO</name>
<proteinExistence type="predicted"/>
<evidence type="ECO:0000313" key="1">
    <source>
        <dbReference type="EMBL" id="JAE35396.1"/>
    </source>
</evidence>
<reference evidence="1" key="2">
    <citation type="journal article" date="2015" name="Data Brief">
        <title>Shoot transcriptome of the giant reed, Arundo donax.</title>
        <authorList>
            <person name="Barrero R.A."/>
            <person name="Guerrero F.D."/>
            <person name="Moolhuijzen P."/>
            <person name="Goolsby J.A."/>
            <person name="Tidwell J."/>
            <person name="Bellgard S.E."/>
            <person name="Bellgard M.I."/>
        </authorList>
    </citation>
    <scope>NUCLEOTIDE SEQUENCE</scope>
    <source>
        <tissue evidence="1">Shoot tissue taken approximately 20 cm above the soil surface</tissue>
    </source>
</reference>
<organism evidence="1">
    <name type="scientific">Arundo donax</name>
    <name type="common">Giant reed</name>
    <name type="synonym">Donax arundinaceus</name>
    <dbReference type="NCBI Taxonomy" id="35708"/>
    <lineage>
        <taxon>Eukaryota</taxon>
        <taxon>Viridiplantae</taxon>
        <taxon>Streptophyta</taxon>
        <taxon>Embryophyta</taxon>
        <taxon>Tracheophyta</taxon>
        <taxon>Spermatophyta</taxon>
        <taxon>Magnoliopsida</taxon>
        <taxon>Liliopsida</taxon>
        <taxon>Poales</taxon>
        <taxon>Poaceae</taxon>
        <taxon>PACMAD clade</taxon>
        <taxon>Arundinoideae</taxon>
        <taxon>Arundineae</taxon>
        <taxon>Arundo</taxon>
    </lineage>
</organism>
<sequence length="17" mass="1924">MISVVWQNLSLSVEDTC</sequence>
<dbReference type="AlphaFoldDB" id="A0A0A9HKL2"/>
<protein>
    <submittedName>
        <fullName evidence="1">Uncharacterized protein</fullName>
    </submittedName>
</protein>
<accession>A0A0A9HKL2</accession>
<reference evidence="1" key="1">
    <citation type="submission" date="2014-09" db="EMBL/GenBank/DDBJ databases">
        <authorList>
            <person name="Magalhaes I.L.F."/>
            <person name="Oliveira U."/>
            <person name="Santos F.R."/>
            <person name="Vidigal T.H.D.A."/>
            <person name="Brescovit A.D."/>
            <person name="Santos A.J."/>
        </authorList>
    </citation>
    <scope>NUCLEOTIDE SEQUENCE</scope>
    <source>
        <tissue evidence="1">Shoot tissue taken approximately 20 cm above the soil surface</tissue>
    </source>
</reference>